<sequence>MDSVKRTPAQYLHPPVSPLSSPVTPTIKQLVNMRTPHNDLNDEIGRTLVGHGLISDFLPPERLHRRALVPLGSCRSDRQLSAAPSTTKHNDSD</sequence>
<proteinExistence type="predicted"/>
<dbReference type="AlphaFoldDB" id="A0AAV2MQ47"/>
<feature type="region of interest" description="Disordered" evidence="1">
    <location>
        <begin position="1"/>
        <end position="23"/>
    </location>
</feature>
<accession>A0AAV2MQ47</accession>
<dbReference type="Proteomes" id="UP001497482">
    <property type="component" value="Chromosome 9"/>
</dbReference>
<reference evidence="2 3" key="1">
    <citation type="submission" date="2024-04" db="EMBL/GenBank/DDBJ databases">
        <authorList>
            <person name="Waldvogel A.-M."/>
            <person name="Schoenle A."/>
        </authorList>
    </citation>
    <scope>NUCLEOTIDE SEQUENCE [LARGE SCALE GENOMIC DNA]</scope>
</reference>
<name>A0AAV2MQ47_KNICA</name>
<organism evidence="2 3">
    <name type="scientific">Knipowitschia caucasica</name>
    <name type="common">Caucasian dwarf goby</name>
    <name type="synonym">Pomatoschistus caucasicus</name>
    <dbReference type="NCBI Taxonomy" id="637954"/>
    <lineage>
        <taxon>Eukaryota</taxon>
        <taxon>Metazoa</taxon>
        <taxon>Chordata</taxon>
        <taxon>Craniata</taxon>
        <taxon>Vertebrata</taxon>
        <taxon>Euteleostomi</taxon>
        <taxon>Actinopterygii</taxon>
        <taxon>Neopterygii</taxon>
        <taxon>Teleostei</taxon>
        <taxon>Neoteleostei</taxon>
        <taxon>Acanthomorphata</taxon>
        <taxon>Gobiaria</taxon>
        <taxon>Gobiiformes</taxon>
        <taxon>Gobioidei</taxon>
        <taxon>Gobiidae</taxon>
        <taxon>Gobiinae</taxon>
        <taxon>Knipowitschia</taxon>
    </lineage>
</organism>
<evidence type="ECO:0000313" key="2">
    <source>
        <dbReference type="EMBL" id="CAL1615407.1"/>
    </source>
</evidence>
<gene>
    <name evidence="2" type="ORF">KC01_LOCUS41369</name>
</gene>
<feature type="region of interest" description="Disordered" evidence="1">
    <location>
        <begin position="72"/>
        <end position="93"/>
    </location>
</feature>
<protein>
    <submittedName>
        <fullName evidence="2">Uncharacterized protein</fullName>
    </submittedName>
</protein>
<dbReference type="EMBL" id="OZ035831">
    <property type="protein sequence ID" value="CAL1615407.1"/>
    <property type="molecule type" value="Genomic_DNA"/>
</dbReference>
<keyword evidence="3" id="KW-1185">Reference proteome</keyword>
<evidence type="ECO:0000256" key="1">
    <source>
        <dbReference type="SAM" id="MobiDB-lite"/>
    </source>
</evidence>
<evidence type="ECO:0000313" key="3">
    <source>
        <dbReference type="Proteomes" id="UP001497482"/>
    </source>
</evidence>